<dbReference type="EMBL" id="NWBU01000005">
    <property type="protein sequence ID" value="PTQ12194.1"/>
    <property type="molecule type" value="Genomic_DNA"/>
</dbReference>
<sequence>MRSVISVCCAIGLAAAAPVPSQTWSPQPWLADLSQAQQAFKTKYANIDWLEHDREITLSTLFDRAASRIRSATSDTEAKGIFDRLIQRVGDGHVTIDWPRPASPSPAPASPEPSNICDDMGFDANRSTSGIGSHLLGYRQVGEDSPFPAGIIPFGKQNVGVIRIGVFEPEGSPFICHAALQALHIPADKSCDDKCQDAVLTWSYNRFTATLEEQVRALKAAGATALLVDVTDNGGGSEWAEAAARILSSRAILSARRGFVRGSHWSAQWKSLAEQLRRAAAGADPNDRSRLLFWAAEAEAARRDAEQACAGLGACPLVGHAGYATGLVGAARAGEFAGKPWADLVFSITQFPYHDAVWSGPLAVLVDDETWSAAEEFAAVLQDNRAAVIVGSRTGGAGCGHTRGGTPTVLENSGATLELPDCVRFRADGSDEVAGVIPDVLVGMRASDGATFKAKLIQTHLPAAIKLAIEQNSARRP</sequence>
<gene>
    <name evidence="3" type="ORF">CLG96_06475</name>
</gene>
<dbReference type="GO" id="GO:0006508">
    <property type="term" value="P:proteolysis"/>
    <property type="evidence" value="ECO:0007669"/>
    <property type="project" value="InterPro"/>
</dbReference>
<dbReference type="GO" id="GO:0004175">
    <property type="term" value="F:endopeptidase activity"/>
    <property type="evidence" value="ECO:0007669"/>
    <property type="project" value="TreeGrafter"/>
</dbReference>
<dbReference type="InterPro" id="IPR029045">
    <property type="entry name" value="ClpP/crotonase-like_dom_sf"/>
</dbReference>
<keyword evidence="4" id="KW-1185">Reference proteome</keyword>
<dbReference type="Proteomes" id="UP000244162">
    <property type="component" value="Unassembled WGS sequence"/>
</dbReference>
<evidence type="ECO:0000313" key="4">
    <source>
        <dbReference type="Proteomes" id="UP000244162"/>
    </source>
</evidence>
<feature type="chain" id="PRO_5015425054" description="Tail specific protease domain-containing protein" evidence="1">
    <location>
        <begin position="17"/>
        <end position="477"/>
    </location>
</feature>
<comment type="caution">
    <text evidence="3">The sequence shown here is derived from an EMBL/GenBank/DDBJ whole genome shotgun (WGS) entry which is preliminary data.</text>
</comment>
<dbReference type="GO" id="GO:0008236">
    <property type="term" value="F:serine-type peptidase activity"/>
    <property type="evidence" value="ECO:0007669"/>
    <property type="project" value="InterPro"/>
</dbReference>
<dbReference type="Gene3D" id="3.90.226.10">
    <property type="entry name" value="2-enoyl-CoA Hydratase, Chain A, domain 1"/>
    <property type="match status" value="1"/>
</dbReference>
<name>A0A2T5FZQ9_9SPHN</name>
<dbReference type="GO" id="GO:0007165">
    <property type="term" value="P:signal transduction"/>
    <property type="evidence" value="ECO:0007669"/>
    <property type="project" value="TreeGrafter"/>
</dbReference>
<dbReference type="PANTHER" id="PTHR32060:SF30">
    <property type="entry name" value="CARBOXY-TERMINAL PROCESSING PROTEASE CTPA"/>
    <property type="match status" value="1"/>
</dbReference>
<dbReference type="AlphaFoldDB" id="A0A2T5FZQ9"/>
<evidence type="ECO:0000313" key="3">
    <source>
        <dbReference type="EMBL" id="PTQ12194.1"/>
    </source>
</evidence>
<protein>
    <recommendedName>
        <fullName evidence="2">Tail specific protease domain-containing protein</fullName>
    </recommendedName>
</protein>
<evidence type="ECO:0000256" key="1">
    <source>
        <dbReference type="SAM" id="SignalP"/>
    </source>
</evidence>
<dbReference type="Gene3D" id="1.20.920.70">
    <property type="match status" value="1"/>
</dbReference>
<dbReference type="Pfam" id="PF03572">
    <property type="entry name" value="Peptidase_S41"/>
    <property type="match status" value="1"/>
</dbReference>
<dbReference type="SUPFAM" id="SSF52096">
    <property type="entry name" value="ClpP/crotonase"/>
    <property type="match status" value="1"/>
</dbReference>
<dbReference type="PANTHER" id="PTHR32060">
    <property type="entry name" value="TAIL-SPECIFIC PROTEASE"/>
    <property type="match status" value="1"/>
</dbReference>
<dbReference type="InterPro" id="IPR005151">
    <property type="entry name" value="Tail-specific_protease"/>
</dbReference>
<evidence type="ECO:0000259" key="2">
    <source>
        <dbReference type="Pfam" id="PF03572"/>
    </source>
</evidence>
<organism evidence="3 4">
    <name type="scientific">Sphingomonas oleivorans</name>
    <dbReference type="NCBI Taxonomy" id="1735121"/>
    <lineage>
        <taxon>Bacteria</taxon>
        <taxon>Pseudomonadati</taxon>
        <taxon>Pseudomonadota</taxon>
        <taxon>Alphaproteobacteria</taxon>
        <taxon>Sphingomonadales</taxon>
        <taxon>Sphingomonadaceae</taxon>
        <taxon>Sphingomonas</taxon>
    </lineage>
</organism>
<feature type="domain" description="Tail specific protease" evidence="2">
    <location>
        <begin position="207"/>
        <end position="441"/>
    </location>
</feature>
<accession>A0A2T5FZQ9</accession>
<reference evidence="3 4" key="1">
    <citation type="submission" date="2017-09" db="EMBL/GenBank/DDBJ databases">
        <title>Sphingomonas panjinensis sp.nov., isolated from oil-contaminated soil.</title>
        <authorList>
            <person name="Wang L."/>
            <person name="Chen L."/>
        </authorList>
    </citation>
    <scope>NUCLEOTIDE SEQUENCE [LARGE SCALE GENOMIC DNA]</scope>
    <source>
        <strain evidence="3 4">FW-11</strain>
    </source>
</reference>
<feature type="signal peptide" evidence="1">
    <location>
        <begin position="1"/>
        <end position="16"/>
    </location>
</feature>
<dbReference type="GO" id="GO:0030288">
    <property type="term" value="C:outer membrane-bounded periplasmic space"/>
    <property type="evidence" value="ECO:0007669"/>
    <property type="project" value="TreeGrafter"/>
</dbReference>
<proteinExistence type="predicted"/>
<keyword evidence="1" id="KW-0732">Signal</keyword>
<dbReference type="OrthoDB" id="7210007at2"/>